<evidence type="ECO:0000313" key="4">
    <source>
        <dbReference type="EMBL" id="AFG38499.1"/>
    </source>
</evidence>
<dbReference type="SUPFAM" id="SSF53822">
    <property type="entry name" value="Periplasmic binding protein-like I"/>
    <property type="match status" value="1"/>
</dbReference>
<dbReference type="RefSeq" id="WP_014456481.1">
    <property type="nucleotide sequence ID" value="NC_017098.1"/>
</dbReference>
<organism evidence="4 5">
    <name type="scientific">Spirochaeta africana (strain ATCC 700263 / DSM 8902 / Z-7692)</name>
    <dbReference type="NCBI Taxonomy" id="889378"/>
    <lineage>
        <taxon>Bacteria</taxon>
        <taxon>Pseudomonadati</taxon>
        <taxon>Spirochaetota</taxon>
        <taxon>Spirochaetia</taxon>
        <taxon>Spirochaetales</taxon>
        <taxon>Spirochaetaceae</taxon>
        <taxon>Spirochaeta</taxon>
    </lineage>
</organism>
<name>H9ULV6_SPIAZ</name>
<feature type="domain" description="Leucine-binding protein" evidence="3">
    <location>
        <begin position="28"/>
        <end position="358"/>
    </location>
</feature>
<evidence type="ECO:0000313" key="5">
    <source>
        <dbReference type="Proteomes" id="UP000007383"/>
    </source>
</evidence>
<dbReference type="InterPro" id="IPR051010">
    <property type="entry name" value="BCAA_transport"/>
</dbReference>
<dbReference type="PANTHER" id="PTHR30483:SF6">
    <property type="entry name" value="PERIPLASMIC BINDING PROTEIN OF ABC TRANSPORTER FOR NATURAL AMINO ACIDS"/>
    <property type="match status" value="1"/>
</dbReference>
<dbReference type="PANTHER" id="PTHR30483">
    <property type="entry name" value="LEUCINE-SPECIFIC-BINDING PROTEIN"/>
    <property type="match status" value="1"/>
</dbReference>
<sequence>MSARNPGGLLSAAVLLLLLAGCAPQTHTIGFIGSLTGVRADLAVAVRDGVQLGTDHINQADRGYRLQLQILDDGYSATAAAALATELAAAGRADIIIGFLTSGMLQAALHTAGQHPGIPVISPTISGRVPDHQVLFFQLIGAARQQGQQLAEQAFADGVRSAAVVRDSGNLMYTAEVAQGFSERFAQLGGHTVLVLSQGEFDFSASRRLVKYLQESDHDALVAALSGVDLGVLAQELRLQHGDERPVYAGMWAFTPELLTQGGRAAEGIILSSAVDPDYPGDAYREFQAAFRERYNTEPAFGAVLGYEAVLLVDQLLHRSTRIGRDVPETIEFSGLQGRIRWEPGGEVQRDYFLFRVSEGRFARL</sequence>
<reference evidence="5" key="1">
    <citation type="journal article" date="2013" name="Stand. Genomic Sci.">
        <title>Complete genome sequence of the halophilic bacterium Spirochaeta africana type strain (Z-7692(T)) from the alkaline Lake Magadi in the East African Rift.</title>
        <authorList>
            <person name="Liolos K."/>
            <person name="Abt B."/>
            <person name="Scheuner C."/>
            <person name="Teshima H."/>
            <person name="Held B."/>
            <person name="Lapidus A."/>
            <person name="Nolan M."/>
            <person name="Lucas S."/>
            <person name="Deshpande S."/>
            <person name="Cheng J.F."/>
            <person name="Tapia R."/>
            <person name="Goodwin L.A."/>
            <person name="Pitluck S."/>
            <person name="Pagani I."/>
            <person name="Ivanova N."/>
            <person name="Mavromatis K."/>
            <person name="Mikhailova N."/>
            <person name="Huntemann M."/>
            <person name="Pati A."/>
            <person name="Chen A."/>
            <person name="Palaniappan K."/>
            <person name="Land M."/>
            <person name="Rohde M."/>
            <person name="Tindall B.J."/>
            <person name="Detter J.C."/>
            <person name="Goker M."/>
            <person name="Bristow J."/>
            <person name="Eisen J.A."/>
            <person name="Markowitz V."/>
            <person name="Hugenholtz P."/>
            <person name="Woyke T."/>
            <person name="Klenk H.P."/>
            <person name="Kyrpides N.C."/>
        </authorList>
    </citation>
    <scope>NUCLEOTIDE SEQUENCE</scope>
    <source>
        <strain evidence="5">ATCC 700263 / DSM 8902 / Z-7692</strain>
    </source>
</reference>
<protein>
    <submittedName>
        <fullName evidence="4">ABC-type branched-chain amino acid transport system, periplasmic component</fullName>
    </submittedName>
</protein>
<dbReference type="PATRIC" id="fig|889378.3.peg.2445"/>
<dbReference type="EMBL" id="CP003282">
    <property type="protein sequence ID" value="AFG38499.1"/>
    <property type="molecule type" value="Genomic_DNA"/>
</dbReference>
<dbReference type="InterPro" id="IPR028081">
    <property type="entry name" value="Leu-bd"/>
</dbReference>
<dbReference type="Gene3D" id="3.40.50.2300">
    <property type="match status" value="2"/>
</dbReference>
<accession>H9ULV6</accession>
<evidence type="ECO:0000259" key="3">
    <source>
        <dbReference type="Pfam" id="PF13458"/>
    </source>
</evidence>
<dbReference type="Pfam" id="PF13458">
    <property type="entry name" value="Peripla_BP_6"/>
    <property type="match status" value="1"/>
</dbReference>
<dbReference type="KEGG" id="sfc:Spiaf_2468"/>
<comment type="similarity">
    <text evidence="1">Belongs to the leucine-binding protein family.</text>
</comment>
<dbReference type="HOGENOM" id="CLU_027128_6_3_12"/>
<dbReference type="eggNOG" id="COG0683">
    <property type="taxonomic scope" value="Bacteria"/>
</dbReference>
<keyword evidence="5" id="KW-1185">Reference proteome</keyword>
<dbReference type="AlphaFoldDB" id="H9ULV6"/>
<dbReference type="Proteomes" id="UP000007383">
    <property type="component" value="Chromosome"/>
</dbReference>
<dbReference type="PROSITE" id="PS51257">
    <property type="entry name" value="PROKAR_LIPOPROTEIN"/>
    <property type="match status" value="1"/>
</dbReference>
<keyword evidence="2" id="KW-0732">Signal</keyword>
<proteinExistence type="inferred from homology"/>
<evidence type="ECO:0000256" key="2">
    <source>
        <dbReference type="ARBA" id="ARBA00022729"/>
    </source>
</evidence>
<evidence type="ECO:0000256" key="1">
    <source>
        <dbReference type="ARBA" id="ARBA00010062"/>
    </source>
</evidence>
<dbReference type="InterPro" id="IPR028082">
    <property type="entry name" value="Peripla_BP_I"/>
</dbReference>
<dbReference type="STRING" id="889378.Spiaf_2468"/>
<gene>
    <name evidence="4" type="ordered locus">Spiaf_2468</name>
</gene>